<evidence type="ECO:0000256" key="3">
    <source>
        <dbReference type="ARBA" id="ARBA00022519"/>
    </source>
</evidence>
<keyword evidence="4" id="KW-0808">Transferase</keyword>
<dbReference type="EMBL" id="WJKJ01000208">
    <property type="protein sequence ID" value="MBD3364805.1"/>
    <property type="molecule type" value="Genomic_DNA"/>
</dbReference>
<evidence type="ECO:0000256" key="1">
    <source>
        <dbReference type="ARBA" id="ARBA00004533"/>
    </source>
</evidence>
<dbReference type="AlphaFoldDB" id="A0A9D5K9Z7"/>
<dbReference type="Proteomes" id="UP000630660">
    <property type="component" value="Unassembled WGS sequence"/>
</dbReference>
<dbReference type="InterPro" id="IPR004960">
    <property type="entry name" value="LipA_acyltrans"/>
</dbReference>
<dbReference type="GO" id="GO:0009247">
    <property type="term" value="P:glycolipid biosynthetic process"/>
    <property type="evidence" value="ECO:0007669"/>
    <property type="project" value="UniProtKB-ARBA"/>
</dbReference>
<dbReference type="PANTHER" id="PTHR30606">
    <property type="entry name" value="LIPID A BIOSYNTHESIS LAUROYL ACYLTRANSFERASE"/>
    <property type="match status" value="1"/>
</dbReference>
<gene>
    <name evidence="7" type="ORF">GF359_06275</name>
</gene>
<evidence type="ECO:0000256" key="2">
    <source>
        <dbReference type="ARBA" id="ARBA00022475"/>
    </source>
</evidence>
<organism evidence="7 8">
    <name type="scientific">candidate division WOR-3 bacterium</name>
    <dbReference type="NCBI Taxonomy" id="2052148"/>
    <lineage>
        <taxon>Bacteria</taxon>
        <taxon>Bacteria division WOR-3</taxon>
    </lineage>
</organism>
<evidence type="ECO:0000256" key="4">
    <source>
        <dbReference type="ARBA" id="ARBA00022679"/>
    </source>
</evidence>
<dbReference type="GO" id="GO:0016746">
    <property type="term" value="F:acyltransferase activity"/>
    <property type="evidence" value="ECO:0007669"/>
    <property type="project" value="UniProtKB-KW"/>
</dbReference>
<dbReference type="Pfam" id="PF03279">
    <property type="entry name" value="Lip_A_acyltrans"/>
    <property type="match status" value="1"/>
</dbReference>
<evidence type="ECO:0008006" key="9">
    <source>
        <dbReference type="Google" id="ProtNLM"/>
    </source>
</evidence>
<sequence>MFIIFLLLTLRVLPFELSCFIARLVFSLFLKLSPRARSQLFEAEDVLGKKRYPSSIYIKRAAFNIAVMARMGSTFTRNLYRKMMIEGEEYIKLLKDSHNSAIIATFHYGPWELLAEAFSAKGYKIAALVTKQSRRLLDRFLLALRKRVGLKIVHTWKQASELTKKGFFLATLFDKTVRAKWNKMNFPLPNYQTSRLPIRLAERIRKPLIPVMCRFKDRKFQVNIGPPKQDKTELQEFYSPFFTQTPFEWLIWGD</sequence>
<accession>A0A9D5K9Z7</accession>
<keyword evidence="3" id="KW-0997">Cell inner membrane</keyword>
<evidence type="ECO:0000313" key="8">
    <source>
        <dbReference type="Proteomes" id="UP000630660"/>
    </source>
</evidence>
<evidence type="ECO:0000256" key="6">
    <source>
        <dbReference type="ARBA" id="ARBA00023315"/>
    </source>
</evidence>
<name>A0A9D5K9Z7_UNCW3</name>
<reference evidence="7" key="1">
    <citation type="submission" date="2019-11" db="EMBL/GenBank/DDBJ databases">
        <title>Microbial mats filling the niche in hypersaline microbial mats.</title>
        <authorList>
            <person name="Wong H.L."/>
            <person name="Macleod F.I."/>
            <person name="White R.A. III"/>
            <person name="Burns B.P."/>
        </authorList>
    </citation>
    <scope>NUCLEOTIDE SEQUENCE</scope>
    <source>
        <strain evidence="7">Bin_327</strain>
    </source>
</reference>
<keyword evidence="5" id="KW-0472">Membrane</keyword>
<evidence type="ECO:0000313" key="7">
    <source>
        <dbReference type="EMBL" id="MBD3364805.1"/>
    </source>
</evidence>
<dbReference type="PANTHER" id="PTHR30606:SF10">
    <property type="entry name" value="PHOSPHATIDYLINOSITOL MANNOSIDE ACYLTRANSFERASE"/>
    <property type="match status" value="1"/>
</dbReference>
<keyword evidence="2" id="KW-1003">Cell membrane</keyword>
<keyword evidence="6" id="KW-0012">Acyltransferase</keyword>
<comment type="subcellular location">
    <subcellularLocation>
        <location evidence="1">Cell inner membrane</location>
    </subcellularLocation>
</comment>
<proteinExistence type="predicted"/>
<protein>
    <recommendedName>
        <fullName evidence="9">Lipid A biosynthesis acyltransferase</fullName>
    </recommendedName>
</protein>
<dbReference type="GO" id="GO:0005886">
    <property type="term" value="C:plasma membrane"/>
    <property type="evidence" value="ECO:0007669"/>
    <property type="project" value="UniProtKB-SubCell"/>
</dbReference>
<comment type="caution">
    <text evidence="7">The sequence shown here is derived from an EMBL/GenBank/DDBJ whole genome shotgun (WGS) entry which is preliminary data.</text>
</comment>
<evidence type="ECO:0000256" key="5">
    <source>
        <dbReference type="ARBA" id="ARBA00023136"/>
    </source>
</evidence>